<keyword evidence="4 7" id="KW-0863">Zinc-finger</keyword>
<dbReference type="STRING" id="109895.A0A507DYU2"/>
<keyword evidence="3" id="KW-0677">Repeat</keyword>
<dbReference type="PANTHER" id="PTHR23235:SF120">
    <property type="entry name" value="KRUPPEL-LIKE FACTOR 15"/>
    <property type="match status" value="1"/>
</dbReference>
<dbReference type="PROSITE" id="PS00028">
    <property type="entry name" value="ZINC_FINGER_C2H2_1"/>
    <property type="match status" value="2"/>
</dbReference>
<accession>A0A507DYU2</accession>
<evidence type="ECO:0000256" key="4">
    <source>
        <dbReference type="ARBA" id="ARBA00022771"/>
    </source>
</evidence>
<evidence type="ECO:0000256" key="1">
    <source>
        <dbReference type="ARBA" id="ARBA00004123"/>
    </source>
</evidence>
<comment type="caution">
    <text evidence="10">The sequence shown here is derived from an EMBL/GenBank/DDBJ whole genome shotgun (WGS) entry which is preliminary data.</text>
</comment>
<dbReference type="PROSITE" id="PS50157">
    <property type="entry name" value="ZINC_FINGER_C2H2_2"/>
    <property type="match status" value="2"/>
</dbReference>
<evidence type="ECO:0000256" key="8">
    <source>
        <dbReference type="SAM" id="MobiDB-lite"/>
    </source>
</evidence>
<dbReference type="GO" id="GO:0008270">
    <property type="term" value="F:zinc ion binding"/>
    <property type="evidence" value="ECO:0007669"/>
    <property type="project" value="UniProtKB-KW"/>
</dbReference>
<organism evidence="10 11">
    <name type="scientific">Powellomyces hirtus</name>
    <dbReference type="NCBI Taxonomy" id="109895"/>
    <lineage>
        <taxon>Eukaryota</taxon>
        <taxon>Fungi</taxon>
        <taxon>Fungi incertae sedis</taxon>
        <taxon>Chytridiomycota</taxon>
        <taxon>Chytridiomycota incertae sedis</taxon>
        <taxon>Chytridiomycetes</taxon>
        <taxon>Spizellomycetales</taxon>
        <taxon>Powellomycetaceae</taxon>
        <taxon>Powellomyces</taxon>
    </lineage>
</organism>
<evidence type="ECO:0000256" key="7">
    <source>
        <dbReference type="PROSITE-ProRule" id="PRU00042"/>
    </source>
</evidence>
<evidence type="ECO:0000256" key="3">
    <source>
        <dbReference type="ARBA" id="ARBA00022737"/>
    </source>
</evidence>
<protein>
    <recommendedName>
        <fullName evidence="9">C2H2-type domain-containing protein</fullName>
    </recommendedName>
</protein>
<sequence length="309" mass="33490">MTLAPTTDLVLDHCDSSLAPQPAFFDLIDYSTLDNNGVPHPHFDPCLKLDPGFTDYSYLGYAPPPASVYPTPAESLLDVFDGSPAADYDKIFANLLAFDTTPASLHQPAHVTHHHDLALENLFGDTPLFDHADSLFPSVPQDALFPALDNIGPSPPPPPPAPNSVTLSFDQLSALLQAAAESGKSPALATIPAPTSASPDPLLPKSSRPVKDARRRNAKYTCPHPGCGKHFTRHFNLKSHLPLHDPERPRLFDCNECGKSFFKQNDLARHANTHGAENQCECSCGKRYSRVDALKRHMKATGCADLDAS</sequence>
<dbReference type="PANTHER" id="PTHR23235">
    <property type="entry name" value="KRUEPPEL-LIKE TRANSCRIPTION FACTOR"/>
    <property type="match status" value="1"/>
</dbReference>
<keyword evidence="2" id="KW-0479">Metal-binding</keyword>
<dbReference type="GO" id="GO:0000978">
    <property type="term" value="F:RNA polymerase II cis-regulatory region sequence-specific DNA binding"/>
    <property type="evidence" value="ECO:0007669"/>
    <property type="project" value="TreeGrafter"/>
</dbReference>
<feature type="domain" description="C2H2-type" evidence="9">
    <location>
        <begin position="252"/>
        <end position="279"/>
    </location>
</feature>
<dbReference type="SUPFAM" id="SSF57667">
    <property type="entry name" value="beta-beta-alpha zinc fingers"/>
    <property type="match status" value="2"/>
</dbReference>
<dbReference type="Pfam" id="PF00096">
    <property type="entry name" value="zf-C2H2"/>
    <property type="match status" value="3"/>
</dbReference>
<dbReference type="GO" id="GO:0005634">
    <property type="term" value="C:nucleus"/>
    <property type="evidence" value="ECO:0007669"/>
    <property type="project" value="UniProtKB-SubCell"/>
</dbReference>
<feature type="domain" description="C2H2-type" evidence="9">
    <location>
        <begin position="220"/>
        <end position="249"/>
    </location>
</feature>
<proteinExistence type="predicted"/>
<dbReference type="GO" id="GO:0000981">
    <property type="term" value="F:DNA-binding transcription factor activity, RNA polymerase II-specific"/>
    <property type="evidence" value="ECO:0007669"/>
    <property type="project" value="TreeGrafter"/>
</dbReference>
<gene>
    <name evidence="10" type="ORF">PhCBS80983_g04326</name>
</gene>
<keyword evidence="6" id="KW-0539">Nucleus</keyword>
<dbReference type="FunFam" id="3.30.160.60:FF:000145">
    <property type="entry name" value="Zinc finger protein 574"/>
    <property type="match status" value="1"/>
</dbReference>
<dbReference type="InterPro" id="IPR013087">
    <property type="entry name" value="Znf_C2H2_type"/>
</dbReference>
<dbReference type="InterPro" id="IPR036236">
    <property type="entry name" value="Znf_C2H2_sf"/>
</dbReference>
<evidence type="ECO:0000259" key="9">
    <source>
        <dbReference type="PROSITE" id="PS50157"/>
    </source>
</evidence>
<feature type="region of interest" description="Disordered" evidence="8">
    <location>
        <begin position="185"/>
        <end position="216"/>
    </location>
</feature>
<evidence type="ECO:0000256" key="2">
    <source>
        <dbReference type="ARBA" id="ARBA00022723"/>
    </source>
</evidence>
<dbReference type="Gene3D" id="3.30.160.60">
    <property type="entry name" value="Classic Zinc Finger"/>
    <property type="match status" value="2"/>
</dbReference>
<dbReference type="EMBL" id="QEAQ01000066">
    <property type="protein sequence ID" value="TPX56716.1"/>
    <property type="molecule type" value="Genomic_DNA"/>
</dbReference>
<evidence type="ECO:0000256" key="6">
    <source>
        <dbReference type="ARBA" id="ARBA00023242"/>
    </source>
</evidence>
<keyword evidence="11" id="KW-1185">Reference proteome</keyword>
<dbReference type="Proteomes" id="UP000318582">
    <property type="component" value="Unassembled WGS sequence"/>
</dbReference>
<dbReference type="SMART" id="SM00355">
    <property type="entry name" value="ZnF_C2H2"/>
    <property type="match status" value="3"/>
</dbReference>
<name>A0A507DYU2_9FUNG</name>
<comment type="subcellular location">
    <subcellularLocation>
        <location evidence="1">Nucleus</location>
    </subcellularLocation>
</comment>
<evidence type="ECO:0000313" key="11">
    <source>
        <dbReference type="Proteomes" id="UP000318582"/>
    </source>
</evidence>
<dbReference type="AlphaFoldDB" id="A0A507DYU2"/>
<evidence type="ECO:0000256" key="5">
    <source>
        <dbReference type="ARBA" id="ARBA00022833"/>
    </source>
</evidence>
<keyword evidence="5" id="KW-0862">Zinc</keyword>
<reference evidence="10 11" key="1">
    <citation type="journal article" date="2019" name="Sci. Rep.">
        <title>Comparative genomics of chytrid fungi reveal insights into the obligate biotrophic and pathogenic lifestyle of Synchytrium endobioticum.</title>
        <authorList>
            <person name="van de Vossenberg B.T.L.H."/>
            <person name="Warris S."/>
            <person name="Nguyen H.D.T."/>
            <person name="van Gent-Pelzer M.P.E."/>
            <person name="Joly D.L."/>
            <person name="van de Geest H.C."/>
            <person name="Bonants P.J.M."/>
            <person name="Smith D.S."/>
            <person name="Levesque C.A."/>
            <person name="van der Lee T.A.J."/>
        </authorList>
    </citation>
    <scope>NUCLEOTIDE SEQUENCE [LARGE SCALE GENOMIC DNA]</scope>
    <source>
        <strain evidence="10 11">CBS 809.83</strain>
    </source>
</reference>
<evidence type="ECO:0000313" key="10">
    <source>
        <dbReference type="EMBL" id="TPX56716.1"/>
    </source>
</evidence>